<organism evidence="18 19">
    <name type="scientific">Butyricimonas faecalis</name>
    <dbReference type="NCBI Taxonomy" id="2093856"/>
    <lineage>
        <taxon>Bacteria</taxon>
        <taxon>Pseudomonadati</taxon>
        <taxon>Bacteroidota</taxon>
        <taxon>Bacteroidia</taxon>
        <taxon>Bacteroidales</taxon>
        <taxon>Odoribacteraceae</taxon>
        <taxon>Butyricimonas</taxon>
    </lineage>
</organism>
<evidence type="ECO:0000313" key="18">
    <source>
        <dbReference type="EMBL" id="AZS29284.1"/>
    </source>
</evidence>
<dbReference type="EMBL" id="CP032819">
    <property type="protein sequence ID" value="AZS29284.1"/>
    <property type="molecule type" value="Genomic_DNA"/>
</dbReference>
<keyword evidence="4 15" id="KW-0138">CF(0)</keyword>
<dbReference type="CDD" id="cd06503">
    <property type="entry name" value="ATP-synt_Fo_b"/>
    <property type="match status" value="1"/>
</dbReference>
<keyword evidence="9 15" id="KW-0472">Membrane</keyword>
<evidence type="ECO:0000256" key="1">
    <source>
        <dbReference type="ARBA" id="ARBA00005513"/>
    </source>
</evidence>
<evidence type="ECO:0000256" key="6">
    <source>
        <dbReference type="ARBA" id="ARBA00022781"/>
    </source>
</evidence>
<evidence type="ECO:0000256" key="4">
    <source>
        <dbReference type="ARBA" id="ARBA00022547"/>
    </source>
</evidence>
<dbReference type="Gene3D" id="6.10.250.1580">
    <property type="match status" value="1"/>
</dbReference>
<comment type="subcellular location">
    <subcellularLocation>
        <location evidence="15">Cell membrane</location>
        <topology evidence="15">Single-pass membrane protein</topology>
    </subcellularLocation>
    <subcellularLocation>
        <location evidence="14">Endomembrane system</location>
        <topology evidence="14">Single-pass membrane protein</topology>
    </subcellularLocation>
</comment>
<evidence type="ECO:0000256" key="12">
    <source>
        <dbReference type="ARBA" id="ARBA00025614"/>
    </source>
</evidence>
<comment type="subunit">
    <text evidence="13">F-type ATPases have 2 components, F(1) - the catalytic core - and F(0) - the membrane proton channel. F(1) has five subunits: alpha(3), beta(3), gamma(1), delta(1), epsilon(1). F(0) has four main subunits: a(1), b(2) and c(10-14). The alpha and beta chains form an alternating ring which encloses part of the gamma chain. F(1) is attached to F(0) by a central stalk formed by the gamma and epsilon chains, while a peripheral stalk is formed by the delta and b chains.</text>
</comment>
<dbReference type="OrthoDB" id="9795289at2"/>
<keyword evidence="17" id="KW-0175">Coiled coil</keyword>
<comment type="function">
    <text evidence="11 15">F(1)F(0) ATP synthase produces ATP from ADP in the presence of a proton or sodium gradient. F-type ATPases consist of two structural domains, F(1) containing the extramembraneous catalytic core and F(0) containing the membrane proton channel, linked together by a central stalk and a peripheral stalk. During catalysis, ATP synthesis in the catalytic domain of F(1) is coupled via a rotary mechanism of the central stalk subunits to proton translocation.</text>
</comment>
<protein>
    <recommendedName>
        <fullName evidence="15">ATP synthase subunit b</fullName>
    </recommendedName>
    <alternativeName>
        <fullName evidence="15">ATP synthase F(0) sector subunit b</fullName>
    </alternativeName>
    <alternativeName>
        <fullName evidence="15">ATPase subunit I</fullName>
    </alternativeName>
    <alternativeName>
        <fullName evidence="15">F-type ATPase subunit b</fullName>
        <shortName evidence="15">F-ATPase subunit b</shortName>
    </alternativeName>
</protein>
<dbReference type="GO" id="GO:0012505">
    <property type="term" value="C:endomembrane system"/>
    <property type="evidence" value="ECO:0007669"/>
    <property type="project" value="UniProtKB-SubCell"/>
</dbReference>
<dbReference type="GO" id="GO:0016787">
    <property type="term" value="F:hydrolase activity"/>
    <property type="evidence" value="ECO:0007669"/>
    <property type="project" value="UniProtKB-KW"/>
</dbReference>
<evidence type="ECO:0000256" key="13">
    <source>
        <dbReference type="ARBA" id="ARBA00026054"/>
    </source>
</evidence>
<dbReference type="HAMAP" id="MF_01398">
    <property type="entry name" value="ATP_synth_b_bprime"/>
    <property type="match status" value="1"/>
</dbReference>
<sequence length="165" mass="19196">MSLFTPEFGLVFWMLVVFLILFGILAKYAWPAIVRMMDERADFIDKGVEYAREAKREREKAQEDAKNLLTEARKQQLEVLQQTERLKREMIVEARKAAENEAKQVREAANLSIEQAKREAELQLRKQVASLSLQIAEKVMRKDLATDKSQMELIGKLLNELENKE</sequence>
<feature type="transmembrane region" description="Helical" evidence="15">
    <location>
        <begin position="12"/>
        <end position="30"/>
    </location>
</feature>
<comment type="function">
    <text evidence="12">Component of the F(0) channel, it forms part of the peripheral stalk, linking F(1) to F(0). The b'-subunit is a diverged and duplicated form of b found in plants and photosynthetic bacteria.</text>
</comment>
<keyword evidence="19" id="KW-1185">Reference proteome</keyword>
<evidence type="ECO:0000256" key="14">
    <source>
        <dbReference type="ARBA" id="ARBA00037847"/>
    </source>
</evidence>
<evidence type="ECO:0000256" key="9">
    <source>
        <dbReference type="ARBA" id="ARBA00023136"/>
    </source>
</evidence>
<name>A0A3S9VRW3_9BACT</name>
<evidence type="ECO:0000256" key="16">
    <source>
        <dbReference type="RuleBase" id="RU003848"/>
    </source>
</evidence>
<keyword evidence="10 15" id="KW-0066">ATP synthesis</keyword>
<dbReference type="GO" id="GO:0045259">
    <property type="term" value="C:proton-transporting ATP synthase complex"/>
    <property type="evidence" value="ECO:0007669"/>
    <property type="project" value="UniProtKB-KW"/>
</dbReference>
<dbReference type="AlphaFoldDB" id="A0A3S9VRW3"/>
<reference evidence="18 19" key="1">
    <citation type="submission" date="2018-10" db="EMBL/GenBank/DDBJ databases">
        <title>Butyricimonas faecalis sp. nov., isolated from human faeces and emended description of the genus Butyricimonas.</title>
        <authorList>
            <person name="Le Roy T."/>
            <person name="Van der Smissen P."/>
            <person name="Paquot A."/>
            <person name="Delzenne N."/>
            <person name="Muccioli G."/>
            <person name="Collet J.-F."/>
            <person name="Cani P.D."/>
        </authorList>
    </citation>
    <scope>NUCLEOTIDE SEQUENCE [LARGE SCALE GENOMIC DNA]</scope>
    <source>
        <strain evidence="18 19">H184</strain>
    </source>
</reference>
<proteinExistence type="inferred from homology"/>
<dbReference type="NCBIfam" id="TIGR01144">
    <property type="entry name" value="ATP_synt_b"/>
    <property type="match status" value="1"/>
</dbReference>
<gene>
    <name evidence="15 18" type="primary">atpF</name>
    <name evidence="18" type="ORF">D8S85_06725</name>
</gene>
<dbReference type="Pfam" id="PF00430">
    <property type="entry name" value="ATP-synt_B"/>
    <property type="match status" value="1"/>
</dbReference>
<keyword evidence="8 15" id="KW-0406">Ion transport</keyword>
<dbReference type="GO" id="GO:0046933">
    <property type="term" value="F:proton-transporting ATP synthase activity, rotational mechanism"/>
    <property type="evidence" value="ECO:0007669"/>
    <property type="project" value="UniProtKB-UniRule"/>
</dbReference>
<dbReference type="InterPro" id="IPR005864">
    <property type="entry name" value="ATP_synth_F0_bsu_bac"/>
</dbReference>
<dbReference type="Proteomes" id="UP000270673">
    <property type="component" value="Chromosome"/>
</dbReference>
<keyword evidence="7 15" id="KW-1133">Transmembrane helix</keyword>
<evidence type="ECO:0000256" key="7">
    <source>
        <dbReference type="ARBA" id="ARBA00022989"/>
    </source>
</evidence>
<evidence type="ECO:0000256" key="10">
    <source>
        <dbReference type="ARBA" id="ARBA00023310"/>
    </source>
</evidence>
<accession>A0A3S9VRW3</accession>
<dbReference type="InterPro" id="IPR050059">
    <property type="entry name" value="ATP_synthase_B_chain"/>
</dbReference>
<evidence type="ECO:0000256" key="17">
    <source>
        <dbReference type="SAM" id="Coils"/>
    </source>
</evidence>
<dbReference type="PANTHER" id="PTHR33445">
    <property type="entry name" value="ATP SYNTHASE SUBUNIT B', CHLOROPLASTIC"/>
    <property type="match status" value="1"/>
</dbReference>
<dbReference type="KEGG" id="buy:D8S85_06725"/>
<evidence type="ECO:0000256" key="2">
    <source>
        <dbReference type="ARBA" id="ARBA00022448"/>
    </source>
</evidence>
<dbReference type="InterPro" id="IPR002146">
    <property type="entry name" value="ATP_synth_b/b'su_bac/chlpt"/>
</dbReference>
<dbReference type="PANTHER" id="PTHR33445:SF1">
    <property type="entry name" value="ATP SYNTHASE SUBUNIT B"/>
    <property type="match status" value="1"/>
</dbReference>
<keyword evidence="5 15" id="KW-0812">Transmembrane</keyword>
<evidence type="ECO:0000256" key="8">
    <source>
        <dbReference type="ARBA" id="ARBA00023065"/>
    </source>
</evidence>
<comment type="similarity">
    <text evidence="1 15 16">Belongs to the ATPase B chain family.</text>
</comment>
<dbReference type="GO" id="GO:0046961">
    <property type="term" value="F:proton-transporting ATPase activity, rotational mechanism"/>
    <property type="evidence" value="ECO:0007669"/>
    <property type="project" value="TreeGrafter"/>
</dbReference>
<dbReference type="GO" id="GO:0005886">
    <property type="term" value="C:plasma membrane"/>
    <property type="evidence" value="ECO:0007669"/>
    <property type="project" value="UniProtKB-SubCell"/>
</dbReference>
<keyword evidence="2 15" id="KW-0813">Transport</keyword>
<evidence type="ECO:0000256" key="11">
    <source>
        <dbReference type="ARBA" id="ARBA00025198"/>
    </source>
</evidence>
<evidence type="ECO:0000256" key="15">
    <source>
        <dbReference type="HAMAP-Rule" id="MF_01398"/>
    </source>
</evidence>
<keyword evidence="18" id="KW-0378">Hydrolase</keyword>
<keyword evidence="3 15" id="KW-1003">Cell membrane</keyword>
<feature type="coiled-coil region" evidence="17">
    <location>
        <begin position="51"/>
        <end position="126"/>
    </location>
</feature>
<comment type="subunit">
    <text evidence="15">F-type ATPases have 2 components, F(1) - the catalytic core - and F(0) - the membrane proton channel. F(1) has five subunits: alpha(3), beta(3), gamma(1), delta(1), epsilon(1). F(0) has three main subunits: a(1), b(2) and c(10-14). The alpha and beta chains form an alternating ring which encloses part of the gamma chain. F(1) is attached to F(0) by a central stalk formed by the gamma and epsilon chains, while a peripheral stalk is formed by the delta and b chains.</text>
</comment>
<evidence type="ECO:0000256" key="5">
    <source>
        <dbReference type="ARBA" id="ARBA00022692"/>
    </source>
</evidence>
<keyword evidence="6 15" id="KW-0375">Hydrogen ion transport</keyword>
<evidence type="ECO:0000313" key="19">
    <source>
        <dbReference type="Proteomes" id="UP000270673"/>
    </source>
</evidence>
<dbReference type="RefSeq" id="WP_106480033.1">
    <property type="nucleotide sequence ID" value="NZ_CP032819.1"/>
</dbReference>
<evidence type="ECO:0000256" key="3">
    <source>
        <dbReference type="ARBA" id="ARBA00022475"/>
    </source>
</evidence>